<evidence type="ECO:0000313" key="3">
    <source>
        <dbReference type="RefSeq" id="XP_025719691.1"/>
    </source>
</evidence>
<organism evidence="2 3">
    <name type="scientific">Callorhinus ursinus</name>
    <name type="common">Northern fur seal</name>
    <dbReference type="NCBI Taxonomy" id="34884"/>
    <lineage>
        <taxon>Eukaryota</taxon>
        <taxon>Metazoa</taxon>
        <taxon>Chordata</taxon>
        <taxon>Craniata</taxon>
        <taxon>Vertebrata</taxon>
        <taxon>Euteleostomi</taxon>
        <taxon>Mammalia</taxon>
        <taxon>Eutheria</taxon>
        <taxon>Laurasiatheria</taxon>
        <taxon>Carnivora</taxon>
        <taxon>Caniformia</taxon>
        <taxon>Pinnipedia</taxon>
        <taxon>Otariidae</taxon>
        <taxon>Callorhinus</taxon>
    </lineage>
</organism>
<feature type="compositionally biased region" description="Low complexity" evidence="1">
    <location>
        <begin position="1"/>
        <end position="33"/>
    </location>
</feature>
<feature type="region of interest" description="Disordered" evidence="1">
    <location>
        <begin position="1"/>
        <end position="249"/>
    </location>
</feature>
<dbReference type="InParanoid" id="A0A3Q7PUM1"/>
<feature type="compositionally biased region" description="Gly residues" evidence="1">
    <location>
        <begin position="98"/>
        <end position="113"/>
    </location>
</feature>
<feature type="compositionally biased region" description="Low complexity" evidence="1">
    <location>
        <begin position="129"/>
        <end position="138"/>
    </location>
</feature>
<protein>
    <submittedName>
        <fullName evidence="3">Basic proline-rich protein-like</fullName>
    </submittedName>
</protein>
<feature type="compositionally biased region" description="Pro residues" evidence="1">
    <location>
        <begin position="152"/>
        <end position="168"/>
    </location>
</feature>
<feature type="compositionally biased region" description="Basic residues" evidence="1">
    <location>
        <begin position="139"/>
        <end position="151"/>
    </location>
</feature>
<name>A0A3Q7PUM1_CALUR</name>
<dbReference type="RefSeq" id="XP_025719691.1">
    <property type="nucleotide sequence ID" value="XM_025863906.1"/>
</dbReference>
<dbReference type="Proteomes" id="UP000286641">
    <property type="component" value="Unplaced"/>
</dbReference>
<proteinExistence type="predicted"/>
<evidence type="ECO:0000313" key="2">
    <source>
        <dbReference type="Proteomes" id="UP000286641"/>
    </source>
</evidence>
<dbReference type="AlphaFoldDB" id="A0A3Q7PUM1"/>
<feature type="compositionally biased region" description="Pro residues" evidence="1">
    <location>
        <begin position="199"/>
        <end position="212"/>
    </location>
</feature>
<reference key="1">
    <citation type="submission" date="2019-01" db="UniProtKB">
        <authorList>
            <consortium name="RefSeq"/>
        </authorList>
    </citation>
    <scope>IDENTIFICATION</scope>
</reference>
<accession>A0A3Q7PUM1</accession>
<gene>
    <name evidence="3" type="primary">LOC112817042</name>
</gene>
<sequence>MPAPACRSAASPPSAPSLGAGQRGGPPARTAPRPFLPQPRGSLRAGPDRVPAAESALGTLPLARAKEKEKFARPRPGARAPDREEPLARGQQRAGCGDPPGGCVRGGGGGSGRPPGARQEPRAERAKCAGRGAEARPCAARRCRSPRRRRAPPPPDGPSPHPPAPSPPRRCAAPAALRGLPQTWAPPSDRSPGRSSPSAGPPHVPHPAPPGPDSRGPDGTYLPRRRAGERGELSAAPAGVRGARRSARL</sequence>
<keyword evidence="2" id="KW-1185">Reference proteome</keyword>
<evidence type="ECO:0000256" key="1">
    <source>
        <dbReference type="SAM" id="MobiDB-lite"/>
    </source>
</evidence>
<feature type="compositionally biased region" description="Low complexity" evidence="1">
    <location>
        <begin position="185"/>
        <end position="198"/>
    </location>
</feature>
<reference evidence="3" key="2">
    <citation type="submission" date="2025-08" db="UniProtKB">
        <authorList>
            <consortium name="RefSeq"/>
        </authorList>
    </citation>
    <scope>IDENTIFICATION</scope>
    <source>
        <tissue evidence="3">Blood</tissue>
    </source>
</reference>